<comment type="caution">
    <text evidence="1">The sequence shown here is derived from an EMBL/GenBank/DDBJ whole genome shotgun (WGS) entry which is preliminary data.</text>
</comment>
<name>A0A0F9DEZ9_9ZZZZ</name>
<organism evidence="1">
    <name type="scientific">marine sediment metagenome</name>
    <dbReference type="NCBI Taxonomy" id="412755"/>
    <lineage>
        <taxon>unclassified sequences</taxon>
        <taxon>metagenomes</taxon>
        <taxon>ecological metagenomes</taxon>
    </lineage>
</organism>
<proteinExistence type="predicted"/>
<sequence>LLMRILSFSSEGDRLCIIKGVTEALLPVSS</sequence>
<dbReference type="AlphaFoldDB" id="A0A0F9DEZ9"/>
<feature type="non-terminal residue" evidence="1">
    <location>
        <position position="1"/>
    </location>
</feature>
<protein>
    <submittedName>
        <fullName evidence="1">Uncharacterized protein</fullName>
    </submittedName>
</protein>
<reference evidence="1" key="1">
    <citation type="journal article" date="2015" name="Nature">
        <title>Complex archaea that bridge the gap between prokaryotes and eukaryotes.</title>
        <authorList>
            <person name="Spang A."/>
            <person name="Saw J.H."/>
            <person name="Jorgensen S.L."/>
            <person name="Zaremba-Niedzwiedzka K."/>
            <person name="Martijn J."/>
            <person name="Lind A.E."/>
            <person name="van Eijk R."/>
            <person name="Schleper C."/>
            <person name="Guy L."/>
            <person name="Ettema T.J."/>
        </authorList>
    </citation>
    <scope>NUCLEOTIDE SEQUENCE</scope>
</reference>
<dbReference type="EMBL" id="LAZR01029222">
    <property type="protein sequence ID" value="KKL60224.1"/>
    <property type="molecule type" value="Genomic_DNA"/>
</dbReference>
<gene>
    <name evidence="1" type="ORF">LCGC14_2207430</name>
</gene>
<accession>A0A0F9DEZ9</accession>
<evidence type="ECO:0000313" key="1">
    <source>
        <dbReference type="EMBL" id="KKL60224.1"/>
    </source>
</evidence>